<evidence type="ECO:0000313" key="1">
    <source>
        <dbReference type="EMBL" id="HJA79970.1"/>
    </source>
</evidence>
<organism evidence="1 2">
    <name type="scientific">Candidatus Desulfovibrio intestinavium</name>
    <dbReference type="NCBI Taxonomy" id="2838534"/>
    <lineage>
        <taxon>Bacteria</taxon>
        <taxon>Pseudomonadati</taxon>
        <taxon>Thermodesulfobacteriota</taxon>
        <taxon>Desulfovibrionia</taxon>
        <taxon>Desulfovibrionales</taxon>
        <taxon>Desulfovibrionaceae</taxon>
        <taxon>Desulfovibrio</taxon>
    </lineage>
</organism>
<name>A0A9D2HN47_9BACT</name>
<accession>A0A9D2HN47</accession>
<dbReference type="EMBL" id="DWZD01000053">
    <property type="protein sequence ID" value="HJA79970.1"/>
    <property type="molecule type" value="Genomic_DNA"/>
</dbReference>
<sequence length="89" mass="10163">MSGAISDEVLSIVRNMLSSSPRYVTLPSHVVSAMVKRIDLQDKRLHANRLVVDCHDKYFGEVDKTTAVFERFNDDKKAELHDHVKHEQG</sequence>
<protein>
    <submittedName>
        <fullName evidence="1">Uncharacterized protein</fullName>
    </submittedName>
</protein>
<comment type="caution">
    <text evidence="1">The sequence shown here is derived from an EMBL/GenBank/DDBJ whole genome shotgun (WGS) entry which is preliminary data.</text>
</comment>
<dbReference type="AlphaFoldDB" id="A0A9D2HN47"/>
<reference evidence="1" key="1">
    <citation type="journal article" date="2021" name="PeerJ">
        <title>Extensive microbial diversity within the chicken gut microbiome revealed by metagenomics and culture.</title>
        <authorList>
            <person name="Gilroy R."/>
            <person name="Ravi A."/>
            <person name="Getino M."/>
            <person name="Pursley I."/>
            <person name="Horton D.L."/>
            <person name="Alikhan N.F."/>
            <person name="Baker D."/>
            <person name="Gharbi K."/>
            <person name="Hall N."/>
            <person name="Watson M."/>
            <person name="Adriaenssens E.M."/>
            <person name="Foster-Nyarko E."/>
            <person name="Jarju S."/>
            <person name="Secka A."/>
            <person name="Antonio M."/>
            <person name="Oren A."/>
            <person name="Chaudhuri R.R."/>
            <person name="La Ragione R."/>
            <person name="Hildebrand F."/>
            <person name="Pallen M.J."/>
        </authorList>
    </citation>
    <scope>NUCLEOTIDE SEQUENCE</scope>
    <source>
        <strain evidence="1">5032</strain>
    </source>
</reference>
<reference evidence="1" key="2">
    <citation type="submission" date="2021-04" db="EMBL/GenBank/DDBJ databases">
        <authorList>
            <person name="Gilroy R."/>
        </authorList>
    </citation>
    <scope>NUCLEOTIDE SEQUENCE</scope>
    <source>
        <strain evidence="1">5032</strain>
    </source>
</reference>
<gene>
    <name evidence="1" type="ORF">H9784_10475</name>
</gene>
<evidence type="ECO:0000313" key="2">
    <source>
        <dbReference type="Proteomes" id="UP000823821"/>
    </source>
</evidence>
<dbReference type="Proteomes" id="UP000823821">
    <property type="component" value="Unassembled WGS sequence"/>
</dbReference>
<proteinExistence type="predicted"/>